<dbReference type="Proteomes" id="UP001454036">
    <property type="component" value="Unassembled WGS sequence"/>
</dbReference>
<dbReference type="Gene3D" id="3.40.50.1820">
    <property type="entry name" value="alpha/beta hydrolase"/>
    <property type="match status" value="1"/>
</dbReference>
<accession>A0AAV3P7J4</accession>
<dbReference type="InterPro" id="IPR029058">
    <property type="entry name" value="AB_hydrolase_fold"/>
</dbReference>
<evidence type="ECO:0000256" key="1">
    <source>
        <dbReference type="SAM" id="MobiDB-lite"/>
    </source>
</evidence>
<gene>
    <name evidence="4" type="ORF">LIER_07307</name>
</gene>
<evidence type="ECO:0000313" key="5">
    <source>
        <dbReference type="Proteomes" id="UP001454036"/>
    </source>
</evidence>
<proteinExistence type="predicted"/>
<sequence length="518" mass="58339">MEEVAGTKTWRAELASLVEDSQIRFNDDVVQVSAPAKESHFVDGVESEVVKESLKEQMKGFVMAWGELGLELGKGVKDVLQQSLFTEDSFLMKKTRGPLKVISERLRFFNDYLPEDRDPMLAWSVIIFVFIIALAVMNVNSTQNSSATLVKKVQIPPASAIRILLPDGRYMAYHELGVSADRARFSVIAPHGFLSSRLGGLASIKEPLLEEFGVRLVTYDLPGFGESDPHLDRNLSSSALDMLHLADAVGINDKFWVWGFSSGAIHAWSALKHIPDRIAGASMFAPLVNPYDSSMTKEEISTTWELWTGRRKLMFYLARRFPSFLGYFYSRTFLSGKHGQIDNWLSLTLGEKDVSLVKQPAFEEFWHRDVEESIRQASAWPFIQEAVLQVSNWGFSLVDLQVQKKCPGRGIFSWPSFMYRIQAECVVTGYLGPIHIWQGTDDHVIPPSMTDFVARVLPEATVHKLPEEGHFSYFFLCDECQRQILSTLFGSPLGPLDLTDETSTEETDSEKEADKLTT</sequence>
<dbReference type="EMBL" id="BAABME010001114">
    <property type="protein sequence ID" value="GAA0147659.1"/>
    <property type="molecule type" value="Genomic_DNA"/>
</dbReference>
<dbReference type="AlphaFoldDB" id="A0AAV3P7J4"/>
<keyword evidence="4" id="KW-0378">Hydrolase</keyword>
<organism evidence="4 5">
    <name type="scientific">Lithospermum erythrorhizon</name>
    <name type="common">Purple gromwell</name>
    <name type="synonym">Lithospermum officinale var. erythrorhizon</name>
    <dbReference type="NCBI Taxonomy" id="34254"/>
    <lineage>
        <taxon>Eukaryota</taxon>
        <taxon>Viridiplantae</taxon>
        <taxon>Streptophyta</taxon>
        <taxon>Embryophyta</taxon>
        <taxon>Tracheophyta</taxon>
        <taxon>Spermatophyta</taxon>
        <taxon>Magnoliopsida</taxon>
        <taxon>eudicotyledons</taxon>
        <taxon>Gunneridae</taxon>
        <taxon>Pentapetalae</taxon>
        <taxon>asterids</taxon>
        <taxon>lamiids</taxon>
        <taxon>Boraginales</taxon>
        <taxon>Boraginaceae</taxon>
        <taxon>Boraginoideae</taxon>
        <taxon>Lithospermeae</taxon>
        <taxon>Lithospermum</taxon>
    </lineage>
</organism>
<feature type="transmembrane region" description="Helical" evidence="2">
    <location>
        <begin position="120"/>
        <end position="139"/>
    </location>
</feature>
<dbReference type="GO" id="GO:0016787">
    <property type="term" value="F:hydrolase activity"/>
    <property type="evidence" value="ECO:0007669"/>
    <property type="project" value="UniProtKB-KW"/>
</dbReference>
<evidence type="ECO:0000259" key="3">
    <source>
        <dbReference type="Pfam" id="PF00561"/>
    </source>
</evidence>
<keyword evidence="2" id="KW-0812">Transmembrane</keyword>
<dbReference type="SUPFAM" id="SSF53474">
    <property type="entry name" value="alpha/beta-Hydrolases"/>
    <property type="match status" value="1"/>
</dbReference>
<protein>
    <submittedName>
        <fullName evidence="4">Hydrolase</fullName>
    </submittedName>
</protein>
<dbReference type="Pfam" id="PF00561">
    <property type="entry name" value="Abhydrolase_1"/>
    <property type="match status" value="1"/>
</dbReference>
<evidence type="ECO:0000313" key="4">
    <source>
        <dbReference type="EMBL" id="GAA0147659.1"/>
    </source>
</evidence>
<comment type="caution">
    <text evidence="4">The sequence shown here is derived from an EMBL/GenBank/DDBJ whole genome shotgun (WGS) entry which is preliminary data.</text>
</comment>
<reference evidence="4 5" key="1">
    <citation type="submission" date="2024-01" db="EMBL/GenBank/DDBJ databases">
        <title>The complete chloroplast genome sequence of Lithospermum erythrorhizon: insights into the phylogenetic relationship among Boraginaceae species and the maternal lineages of purple gromwells.</title>
        <authorList>
            <person name="Okada T."/>
            <person name="Watanabe K."/>
        </authorList>
    </citation>
    <scope>NUCLEOTIDE SEQUENCE [LARGE SCALE GENOMIC DNA]</scope>
</reference>
<evidence type="ECO:0000256" key="2">
    <source>
        <dbReference type="SAM" id="Phobius"/>
    </source>
</evidence>
<keyword evidence="2" id="KW-1133">Transmembrane helix</keyword>
<keyword evidence="5" id="KW-1185">Reference proteome</keyword>
<dbReference type="PANTHER" id="PTHR45763">
    <property type="entry name" value="HYDROLASE, ALPHA/BETA FOLD FAMILY PROTEIN, EXPRESSED-RELATED"/>
    <property type="match status" value="1"/>
</dbReference>
<feature type="region of interest" description="Disordered" evidence="1">
    <location>
        <begin position="496"/>
        <end position="518"/>
    </location>
</feature>
<feature type="compositionally biased region" description="Acidic residues" evidence="1">
    <location>
        <begin position="498"/>
        <end position="509"/>
    </location>
</feature>
<name>A0AAV3P7J4_LITER</name>
<keyword evidence="2" id="KW-0472">Membrane</keyword>
<dbReference type="PANTHER" id="PTHR45763:SF8">
    <property type="entry name" value="ALPHA_BETA-HYDROLASES SUPERFAMILY PROTEIN"/>
    <property type="match status" value="1"/>
</dbReference>
<feature type="domain" description="AB hydrolase-1" evidence="3">
    <location>
        <begin position="187"/>
        <end position="474"/>
    </location>
</feature>
<dbReference type="InterPro" id="IPR000073">
    <property type="entry name" value="AB_hydrolase_1"/>
</dbReference>